<evidence type="ECO:0000313" key="3">
    <source>
        <dbReference type="Proteomes" id="UP001314263"/>
    </source>
</evidence>
<evidence type="ECO:0000313" key="2">
    <source>
        <dbReference type="EMBL" id="CAK0785916.1"/>
    </source>
</evidence>
<organism evidence="2 3">
    <name type="scientific">Coccomyxa viridis</name>
    <dbReference type="NCBI Taxonomy" id="1274662"/>
    <lineage>
        <taxon>Eukaryota</taxon>
        <taxon>Viridiplantae</taxon>
        <taxon>Chlorophyta</taxon>
        <taxon>core chlorophytes</taxon>
        <taxon>Trebouxiophyceae</taxon>
        <taxon>Trebouxiophyceae incertae sedis</taxon>
        <taxon>Coccomyxaceae</taxon>
        <taxon>Coccomyxa</taxon>
    </lineage>
</organism>
<dbReference type="EMBL" id="CAUYUE010000013">
    <property type="protein sequence ID" value="CAK0785916.1"/>
    <property type="molecule type" value="Genomic_DNA"/>
</dbReference>
<dbReference type="AlphaFoldDB" id="A0AAV1IGV6"/>
<reference evidence="2 3" key="1">
    <citation type="submission" date="2023-10" db="EMBL/GenBank/DDBJ databases">
        <authorList>
            <person name="Maclean D."/>
            <person name="Macfadyen A."/>
        </authorList>
    </citation>
    <scope>NUCLEOTIDE SEQUENCE [LARGE SCALE GENOMIC DNA]</scope>
</reference>
<sequence length="139" mass="14765">MSEVTGLTGPSPYINTNNAASSNELAGLRSILIVAVPAAIFATVFLASFIYSCCRFLVTPALGEASAAPAALVAGKTEAPLHKQETTVIVVQPWEQVAIAKREVHEREISQANVNSKISQLEQISSPPQYVYVVVTQPA</sequence>
<proteinExistence type="predicted"/>
<comment type="caution">
    <text evidence="2">The sequence shown here is derived from an EMBL/GenBank/DDBJ whole genome shotgun (WGS) entry which is preliminary data.</text>
</comment>
<keyword evidence="1" id="KW-0812">Transmembrane</keyword>
<accession>A0AAV1IGV6</accession>
<keyword evidence="1" id="KW-1133">Transmembrane helix</keyword>
<keyword evidence="1" id="KW-0472">Membrane</keyword>
<keyword evidence="3" id="KW-1185">Reference proteome</keyword>
<gene>
    <name evidence="2" type="ORF">CVIRNUC_009129</name>
</gene>
<feature type="transmembrane region" description="Helical" evidence="1">
    <location>
        <begin position="31"/>
        <end position="51"/>
    </location>
</feature>
<protein>
    <submittedName>
        <fullName evidence="2">Uncharacterized protein</fullName>
    </submittedName>
</protein>
<evidence type="ECO:0000256" key="1">
    <source>
        <dbReference type="SAM" id="Phobius"/>
    </source>
</evidence>
<dbReference type="Proteomes" id="UP001314263">
    <property type="component" value="Unassembled WGS sequence"/>
</dbReference>
<name>A0AAV1IGV6_9CHLO</name>